<name>A0ABV4E3Z7_9GAMM</name>
<evidence type="ECO:0000259" key="1">
    <source>
        <dbReference type="Pfam" id="PF06904"/>
    </source>
</evidence>
<gene>
    <name evidence="2" type="ORF">AB6T85_04200</name>
</gene>
<dbReference type="Proteomes" id="UP001565243">
    <property type="component" value="Unassembled WGS sequence"/>
</dbReference>
<protein>
    <submittedName>
        <fullName evidence="2">Extensin family protein</fullName>
    </submittedName>
</protein>
<proteinExistence type="predicted"/>
<organism evidence="2 3">
    <name type="scientific">Erwinia aeris</name>
    <dbReference type="NCBI Taxonomy" id="3239803"/>
    <lineage>
        <taxon>Bacteria</taxon>
        <taxon>Pseudomonadati</taxon>
        <taxon>Pseudomonadota</taxon>
        <taxon>Gammaproteobacteria</taxon>
        <taxon>Enterobacterales</taxon>
        <taxon>Erwiniaceae</taxon>
        <taxon>Erwinia</taxon>
    </lineage>
</organism>
<reference evidence="2 3" key="1">
    <citation type="submission" date="2024-07" db="EMBL/GenBank/DDBJ databases">
        <authorList>
            <person name="Hebao G."/>
        </authorList>
    </citation>
    <scope>NUCLEOTIDE SEQUENCE [LARGE SCALE GENOMIC DNA]</scope>
    <source>
        <strain evidence="2 3">ACCC 02193</strain>
    </source>
</reference>
<dbReference type="InterPro" id="IPR009683">
    <property type="entry name" value="Extensin-like_C"/>
</dbReference>
<comment type="caution">
    <text evidence="2">The sequence shown here is derived from an EMBL/GenBank/DDBJ whole genome shotgun (WGS) entry which is preliminary data.</text>
</comment>
<dbReference type="Pfam" id="PF06904">
    <property type="entry name" value="Extensin-like_C"/>
    <property type="match status" value="1"/>
</dbReference>
<evidence type="ECO:0000313" key="2">
    <source>
        <dbReference type="EMBL" id="MEY8769641.1"/>
    </source>
</evidence>
<feature type="domain" description="Extensin-like C-terminal" evidence="1">
    <location>
        <begin position="58"/>
        <end position="231"/>
    </location>
</feature>
<keyword evidence="3" id="KW-1185">Reference proteome</keyword>
<accession>A0ABV4E3Z7</accession>
<dbReference type="RefSeq" id="WP_253454649.1">
    <property type="nucleotide sequence ID" value="NZ_JBGFFX010000002.1"/>
</dbReference>
<sequence length="231" mass="25459">MKALIGAGIIILLTLLITPWLQKNLPSAWNPFTPLNVTDAPGWITRYKLKRLQNDPEACMAALRRAQEGGYIRFSRVRPVGGNCPLADPVRVQGFGDVRLSASFLASCSLALSTTMFITAAKPLAAAQLGSPLARIDHVGSYACRNIYHRATGRLSEHATAEALDVAGFRLQDGRQITVQKTWGQQRPEALWLRQVFQQSCAWYGNSLGPDYNRAHASHFHLGMRGFGVCR</sequence>
<evidence type="ECO:0000313" key="3">
    <source>
        <dbReference type="Proteomes" id="UP001565243"/>
    </source>
</evidence>
<dbReference type="EMBL" id="JBGFFX010000002">
    <property type="protein sequence ID" value="MEY8769641.1"/>
    <property type="molecule type" value="Genomic_DNA"/>
</dbReference>